<evidence type="ECO:0000313" key="11">
    <source>
        <dbReference type="EMBL" id="QDT60455.1"/>
    </source>
</evidence>
<keyword evidence="7" id="KW-0067">ATP-binding</keyword>
<protein>
    <recommendedName>
        <fullName evidence="2">histidine kinase</fullName>
        <ecNumber evidence="2">2.7.13.3</ecNumber>
    </recommendedName>
</protein>
<dbReference type="InterPro" id="IPR003594">
    <property type="entry name" value="HATPase_dom"/>
</dbReference>
<dbReference type="InterPro" id="IPR050482">
    <property type="entry name" value="Sensor_HK_TwoCompSys"/>
</dbReference>
<dbReference type="PANTHER" id="PTHR24421:SF10">
    <property type="entry name" value="NITRATE_NITRITE SENSOR PROTEIN NARQ"/>
    <property type="match status" value="1"/>
</dbReference>
<dbReference type="RefSeq" id="WP_145273181.1">
    <property type="nucleotide sequence ID" value="NZ_CP036272.1"/>
</dbReference>
<feature type="domain" description="Histidine kinase" evidence="10">
    <location>
        <begin position="637"/>
        <end position="730"/>
    </location>
</feature>
<keyword evidence="3" id="KW-0597">Phosphoprotein</keyword>
<dbReference type="Pfam" id="PF07730">
    <property type="entry name" value="HisKA_3"/>
    <property type="match status" value="1"/>
</dbReference>
<keyword evidence="9" id="KW-0472">Membrane</keyword>
<dbReference type="InterPro" id="IPR005467">
    <property type="entry name" value="His_kinase_dom"/>
</dbReference>
<dbReference type="SUPFAM" id="SSF55874">
    <property type="entry name" value="ATPase domain of HSP90 chaperone/DNA topoisomerase II/histidine kinase"/>
    <property type="match status" value="1"/>
</dbReference>
<name>A0A517SWE5_9BACT</name>
<evidence type="ECO:0000256" key="1">
    <source>
        <dbReference type="ARBA" id="ARBA00000085"/>
    </source>
</evidence>
<dbReference type="PANTHER" id="PTHR24421">
    <property type="entry name" value="NITRATE/NITRITE SENSOR PROTEIN NARX-RELATED"/>
    <property type="match status" value="1"/>
</dbReference>
<keyword evidence="12" id="KW-1185">Reference proteome</keyword>
<dbReference type="GO" id="GO:0000155">
    <property type="term" value="F:phosphorelay sensor kinase activity"/>
    <property type="evidence" value="ECO:0007669"/>
    <property type="project" value="InterPro"/>
</dbReference>
<evidence type="ECO:0000256" key="7">
    <source>
        <dbReference type="ARBA" id="ARBA00022840"/>
    </source>
</evidence>
<dbReference type="OrthoDB" id="290376at2"/>
<evidence type="ECO:0000256" key="8">
    <source>
        <dbReference type="ARBA" id="ARBA00023012"/>
    </source>
</evidence>
<evidence type="ECO:0000256" key="6">
    <source>
        <dbReference type="ARBA" id="ARBA00022777"/>
    </source>
</evidence>
<dbReference type="SMART" id="SM00387">
    <property type="entry name" value="HATPase_c"/>
    <property type="match status" value="1"/>
</dbReference>
<evidence type="ECO:0000259" key="10">
    <source>
        <dbReference type="PROSITE" id="PS50109"/>
    </source>
</evidence>
<evidence type="ECO:0000256" key="4">
    <source>
        <dbReference type="ARBA" id="ARBA00022679"/>
    </source>
</evidence>
<evidence type="ECO:0000256" key="3">
    <source>
        <dbReference type="ARBA" id="ARBA00022553"/>
    </source>
</evidence>
<evidence type="ECO:0000256" key="5">
    <source>
        <dbReference type="ARBA" id="ARBA00022741"/>
    </source>
</evidence>
<keyword evidence="9" id="KW-1133">Transmembrane helix</keyword>
<dbReference type="Gene3D" id="1.20.5.1930">
    <property type="match status" value="1"/>
</dbReference>
<dbReference type="InterPro" id="IPR036890">
    <property type="entry name" value="HATPase_C_sf"/>
</dbReference>
<sequence>MLQEQRFMIGFINLFVFCLVSACGIAERCVADQPPLVSISALMATPPDSPSINSVVRVRGIISLVGEGITTNKDGSGAENSFVIEEEGVGIWIHSSRALREGELHEPEKVLPGLRREMQVEIEGVLAKLGTPIIIPRRITVLGTAELPPARSAYLKRFLNGADELCRVTAGGVVQGYEDVSETYWSYRVETGIGYFMTRLPKLPEYAPSRLIDARIRLTGLAASRWNWRLEFTCPRLIVADHQDVAVLKAAKDPFSAPKVLAKHINGYTPSGRPMNRLRVEGVVTYYDGHRLLYIQQAGLGLRVILNQSESIELGDYLEVSGFVERSEYFAGISGASVRNLDDVSIPRPVPKTLENIIDDHDDFELWSRGSIPTTDGQLIQISGRLLRVQRGIEEIPSQLVIDCGSTISTAYVDSGVQDLLVGSELKVTGIARLRYPNPLANVNLQSPEGVDLLPRGPQDIAVLAPPSWWTAQRTFWILLFVASLLLSILVWAMVLRRSLRVRTEQLAVEMQSRRDAAIEFQGALRERSRLAANLHDTLMQTMTGIAYQIDACGHADSDSVSQQADHLETASRMVQYAQEDLRKTVSTLHCLPPDDREFLQSVRQIVERVCLGRTMQVKITATDDFPTLADFVAGNLLLVIQEAIHNALKHAETEQVHLDLTVTSDRRAIEVTIRDHGVGFDVTDRATASEGHFGILGMQQRIERLGGSFAIDSEIGNGTVIVVQAPIHHFDAMIECE</sequence>
<organism evidence="11 12">
    <name type="scientific">Stieleria bergensis</name>
    <dbReference type="NCBI Taxonomy" id="2528025"/>
    <lineage>
        <taxon>Bacteria</taxon>
        <taxon>Pseudomonadati</taxon>
        <taxon>Planctomycetota</taxon>
        <taxon>Planctomycetia</taxon>
        <taxon>Pirellulales</taxon>
        <taxon>Pirellulaceae</taxon>
        <taxon>Stieleria</taxon>
    </lineage>
</organism>
<comment type="catalytic activity">
    <reaction evidence="1">
        <text>ATP + protein L-histidine = ADP + protein N-phospho-L-histidine.</text>
        <dbReference type="EC" id="2.7.13.3"/>
    </reaction>
</comment>
<dbReference type="GO" id="GO:0046983">
    <property type="term" value="F:protein dimerization activity"/>
    <property type="evidence" value="ECO:0007669"/>
    <property type="project" value="InterPro"/>
</dbReference>
<dbReference type="CDD" id="cd16917">
    <property type="entry name" value="HATPase_UhpB-NarQ-NarX-like"/>
    <property type="match status" value="1"/>
</dbReference>
<feature type="transmembrane region" description="Helical" evidence="9">
    <location>
        <begin position="476"/>
        <end position="496"/>
    </location>
</feature>
<evidence type="ECO:0000256" key="9">
    <source>
        <dbReference type="SAM" id="Phobius"/>
    </source>
</evidence>
<proteinExistence type="predicted"/>
<keyword evidence="9" id="KW-0812">Transmembrane</keyword>
<keyword evidence="5" id="KW-0547">Nucleotide-binding</keyword>
<dbReference type="PROSITE" id="PS51257">
    <property type="entry name" value="PROKAR_LIPOPROTEIN"/>
    <property type="match status" value="1"/>
</dbReference>
<accession>A0A517SWE5</accession>
<keyword evidence="6 11" id="KW-0418">Kinase</keyword>
<evidence type="ECO:0000256" key="2">
    <source>
        <dbReference type="ARBA" id="ARBA00012438"/>
    </source>
</evidence>
<keyword evidence="8" id="KW-0902">Two-component regulatory system</keyword>
<dbReference type="InterPro" id="IPR011712">
    <property type="entry name" value="Sig_transdc_His_kin_sub3_dim/P"/>
</dbReference>
<dbReference type="Proteomes" id="UP000315003">
    <property type="component" value="Chromosome"/>
</dbReference>
<keyword evidence="4 11" id="KW-0808">Transferase</keyword>
<dbReference type="Gene3D" id="3.30.565.10">
    <property type="entry name" value="Histidine kinase-like ATPase, C-terminal domain"/>
    <property type="match status" value="1"/>
</dbReference>
<dbReference type="PROSITE" id="PS50109">
    <property type="entry name" value="HIS_KIN"/>
    <property type="match status" value="1"/>
</dbReference>
<gene>
    <name evidence="11" type="primary">degS</name>
    <name evidence="11" type="ORF">SV7mr_29780</name>
</gene>
<reference evidence="11 12" key="1">
    <citation type="submission" date="2019-02" db="EMBL/GenBank/DDBJ databases">
        <title>Deep-cultivation of Planctomycetes and their phenomic and genomic characterization uncovers novel biology.</title>
        <authorList>
            <person name="Wiegand S."/>
            <person name="Jogler M."/>
            <person name="Boedeker C."/>
            <person name="Pinto D."/>
            <person name="Vollmers J."/>
            <person name="Rivas-Marin E."/>
            <person name="Kohn T."/>
            <person name="Peeters S.H."/>
            <person name="Heuer A."/>
            <person name="Rast P."/>
            <person name="Oberbeckmann S."/>
            <person name="Bunk B."/>
            <person name="Jeske O."/>
            <person name="Meyerdierks A."/>
            <person name="Storesund J.E."/>
            <person name="Kallscheuer N."/>
            <person name="Luecker S."/>
            <person name="Lage O.M."/>
            <person name="Pohl T."/>
            <person name="Merkel B.J."/>
            <person name="Hornburger P."/>
            <person name="Mueller R.-W."/>
            <person name="Bruemmer F."/>
            <person name="Labrenz M."/>
            <person name="Spormann A.M."/>
            <person name="Op den Camp H."/>
            <person name="Overmann J."/>
            <person name="Amann R."/>
            <person name="Jetten M.S.M."/>
            <person name="Mascher T."/>
            <person name="Medema M.H."/>
            <person name="Devos D.P."/>
            <person name="Kaster A.-K."/>
            <person name="Ovreas L."/>
            <person name="Rohde M."/>
            <person name="Galperin M.Y."/>
            <person name="Jogler C."/>
        </authorList>
    </citation>
    <scope>NUCLEOTIDE SEQUENCE [LARGE SCALE GENOMIC DNA]</scope>
    <source>
        <strain evidence="11 12">SV_7m_r</strain>
    </source>
</reference>
<evidence type="ECO:0000313" key="12">
    <source>
        <dbReference type="Proteomes" id="UP000315003"/>
    </source>
</evidence>
<dbReference type="EC" id="2.7.13.3" evidence="2"/>
<dbReference type="EMBL" id="CP036272">
    <property type="protein sequence ID" value="QDT60455.1"/>
    <property type="molecule type" value="Genomic_DNA"/>
</dbReference>
<dbReference type="Pfam" id="PF02518">
    <property type="entry name" value="HATPase_c"/>
    <property type="match status" value="1"/>
</dbReference>
<dbReference type="GO" id="GO:0005524">
    <property type="term" value="F:ATP binding"/>
    <property type="evidence" value="ECO:0007669"/>
    <property type="project" value="UniProtKB-KW"/>
</dbReference>
<dbReference type="GO" id="GO:0016020">
    <property type="term" value="C:membrane"/>
    <property type="evidence" value="ECO:0007669"/>
    <property type="project" value="InterPro"/>
</dbReference>
<dbReference type="AlphaFoldDB" id="A0A517SWE5"/>